<proteinExistence type="predicted"/>
<feature type="region of interest" description="Disordered" evidence="1">
    <location>
        <begin position="51"/>
        <end position="522"/>
    </location>
</feature>
<sequence length="522" mass="52261">MAPEPGDHALSPEGTPRCLSTGSVPFLRLSLPGSTPCMPKHGIILHSEAATSREMSHTLKDGSCPGPSTVTEEELNTLKAMSDGTLGRAPEAEATEAAVAEVGSKILPSSEQERPPEAPEGPVLPPAQDHTSAASEDGAPSPPGTLDRAPAPDAASPDSAAEAEPRGARTPPGAGTGTSPESDGRGGASRDPEAGQGGAQASPSETPSEGVTEEQEGGSPGGAVPQEPPESQRAGSTDGGPGANPTGDMQENQGAGGGGHVASGPAGREEEERGAITPQELAPSGDPPGAHEEEQSEPCGDVRDSSQKKSKSRKKKNRKKKATAAAGAGKGAEKQLSFESTGSSHAEEDAQGTPAGEPGAGTQGQGAETTAQRERADCPEDPSPERDGRDGPGTQDSDTGEATANGDTVSCAGKGAESPATSRAVSSGDGGEEGTSRGHGIPPESEDELDDQGPWEDAVDAPPLEGVAGLSQPISRQGLESISLDSEDLSPDSEPQGLRPQGQQEAGGGSEMGKSKEDCALC</sequence>
<feature type="compositionally biased region" description="Low complexity" evidence="1">
    <location>
        <begin position="149"/>
        <end position="181"/>
    </location>
</feature>
<keyword evidence="2" id="KW-1185">Reference proteome</keyword>
<evidence type="ECO:0000313" key="2">
    <source>
        <dbReference type="Proteomes" id="UP001652624"/>
    </source>
</evidence>
<feature type="compositionally biased region" description="Basic and acidic residues" evidence="1">
    <location>
        <begin position="182"/>
        <end position="193"/>
    </location>
</feature>
<feature type="compositionally biased region" description="Polar residues" evidence="1">
    <location>
        <begin position="199"/>
        <end position="209"/>
    </location>
</feature>
<dbReference type="GeneID" id="132536570"/>
<feature type="compositionally biased region" description="Basic and acidic residues" evidence="1">
    <location>
        <begin position="371"/>
        <end position="390"/>
    </location>
</feature>
<evidence type="ECO:0000313" key="3">
    <source>
        <dbReference type="RefSeq" id="XP_060040588.1"/>
    </source>
</evidence>
<accession>A0ABM3WVJ7</accession>
<dbReference type="RefSeq" id="XP_060040588.1">
    <property type="nucleotide sequence ID" value="XM_060184605.1"/>
</dbReference>
<reference evidence="3" key="1">
    <citation type="submission" date="2025-08" db="UniProtKB">
        <authorList>
            <consortium name="RefSeq"/>
        </authorList>
    </citation>
    <scope>IDENTIFICATION</scope>
</reference>
<dbReference type="Proteomes" id="UP001652624">
    <property type="component" value="Unplaced"/>
</dbReference>
<protein>
    <submittedName>
        <fullName evidence="3">Leucine-rich repeat flightless-interacting protein 1-like</fullName>
    </submittedName>
</protein>
<feature type="compositionally biased region" description="Basic and acidic residues" evidence="1">
    <location>
        <begin position="513"/>
        <end position="522"/>
    </location>
</feature>
<gene>
    <name evidence="3" type="primary">LOC132536570</name>
</gene>
<feature type="compositionally biased region" description="Polar residues" evidence="1">
    <location>
        <begin position="394"/>
        <end position="408"/>
    </location>
</feature>
<feature type="compositionally biased region" description="Acidic residues" evidence="1">
    <location>
        <begin position="444"/>
        <end position="459"/>
    </location>
</feature>
<organism evidence="2 3">
    <name type="scientific">Erinaceus europaeus</name>
    <name type="common">Western European hedgehog</name>
    <dbReference type="NCBI Taxonomy" id="9365"/>
    <lineage>
        <taxon>Eukaryota</taxon>
        <taxon>Metazoa</taxon>
        <taxon>Chordata</taxon>
        <taxon>Craniata</taxon>
        <taxon>Vertebrata</taxon>
        <taxon>Euteleostomi</taxon>
        <taxon>Mammalia</taxon>
        <taxon>Eutheria</taxon>
        <taxon>Laurasiatheria</taxon>
        <taxon>Eulipotyphla</taxon>
        <taxon>Erinaceidae</taxon>
        <taxon>Erinaceinae</taxon>
        <taxon>Erinaceus</taxon>
    </lineage>
</organism>
<evidence type="ECO:0000256" key="1">
    <source>
        <dbReference type="SAM" id="MobiDB-lite"/>
    </source>
</evidence>
<feature type="compositionally biased region" description="Basic residues" evidence="1">
    <location>
        <begin position="308"/>
        <end position="322"/>
    </location>
</feature>
<name>A0ABM3WVJ7_ERIEU</name>